<accession>A0A0J1GGN6</accession>
<dbReference type="Proteomes" id="UP000036426">
    <property type="component" value="Unassembled WGS sequence"/>
</dbReference>
<evidence type="ECO:0000256" key="1">
    <source>
        <dbReference type="ARBA" id="ARBA00004141"/>
    </source>
</evidence>
<dbReference type="GO" id="GO:0016020">
    <property type="term" value="C:membrane"/>
    <property type="evidence" value="ECO:0007669"/>
    <property type="project" value="UniProtKB-SubCell"/>
</dbReference>
<feature type="transmembrane region" description="Helical" evidence="5">
    <location>
        <begin position="358"/>
        <end position="386"/>
    </location>
</feature>
<feature type="transmembrane region" description="Helical" evidence="5">
    <location>
        <begin position="253"/>
        <end position="274"/>
    </location>
</feature>
<gene>
    <name evidence="7" type="ORF">ABT58_20230</name>
</gene>
<feature type="transmembrane region" description="Helical" evidence="5">
    <location>
        <begin position="70"/>
        <end position="87"/>
    </location>
</feature>
<keyword evidence="8" id="KW-1185">Reference proteome</keyword>
<dbReference type="InterPro" id="IPR007016">
    <property type="entry name" value="O-antigen_ligase-rel_domated"/>
</dbReference>
<comment type="caution">
    <text evidence="7">The sequence shown here is derived from an EMBL/GenBank/DDBJ whole genome shotgun (WGS) entry which is preliminary data.</text>
</comment>
<evidence type="ECO:0000256" key="5">
    <source>
        <dbReference type="SAM" id="Phobius"/>
    </source>
</evidence>
<feature type="transmembrane region" description="Helical" evidence="5">
    <location>
        <begin position="216"/>
        <end position="247"/>
    </location>
</feature>
<evidence type="ECO:0000313" key="7">
    <source>
        <dbReference type="EMBL" id="KLU98874.1"/>
    </source>
</evidence>
<reference evidence="7 8" key="1">
    <citation type="submission" date="2015-05" db="EMBL/GenBank/DDBJ databases">
        <title>Photobacterium galathea sp. nov.</title>
        <authorList>
            <person name="Machado H."/>
            <person name="Gram L."/>
        </authorList>
    </citation>
    <scope>NUCLEOTIDE SEQUENCE [LARGE SCALE GENOMIC DNA]</scope>
    <source>
        <strain evidence="7 8">DSM 25995</strain>
    </source>
</reference>
<feature type="transmembrane region" description="Helical" evidence="5">
    <location>
        <begin position="45"/>
        <end position="63"/>
    </location>
</feature>
<dbReference type="Pfam" id="PF04932">
    <property type="entry name" value="Wzy_C"/>
    <property type="match status" value="1"/>
</dbReference>
<sequence>MENDNNDGRFRFPFITFVILIFYHDFIFINLSYYFEINSIVLSSSWKEVILLFITCYVFLYVFSCKINSICLKVILFSSISVFWGIFSSNGSLNETIIIGKNYIFPFLFVCSLFVIKSSDIEMKKVCNVLFFVVVLPNFFFGIWEVFNVKEMDDIWFYEPLLSSGNIFASFNHFRDGVIRCNGFFVGTLSYAVTGFCSFIIFFIMRKERYSSVKILVSLLMLLMSQTRTFFIGLIFFFILYLFYSIYKKKIDVFLTVVLLLASFLLVLLLLPYFSSDGSALGRIEQWTNALNLLISHPFGQGFFSIGITGDNRADSYIIDLIRIYGVYFIVLLYLTISFIIMTLNSSNHIKYSEIPCLLAISFLFILFFQSLLNTPVFYFIIMILVKVRKENHEKNSYTMCSVQ</sequence>
<feature type="transmembrane region" description="Helical" evidence="5">
    <location>
        <begin position="12"/>
        <end position="33"/>
    </location>
</feature>
<evidence type="ECO:0000256" key="4">
    <source>
        <dbReference type="ARBA" id="ARBA00023136"/>
    </source>
</evidence>
<dbReference type="EMBL" id="LDOV01000041">
    <property type="protein sequence ID" value="KLU98874.1"/>
    <property type="molecule type" value="Genomic_DNA"/>
</dbReference>
<dbReference type="PATRIC" id="fig|754436.4.peg.4260"/>
<protein>
    <recommendedName>
        <fullName evidence="6">O-antigen ligase-related domain-containing protein</fullName>
    </recommendedName>
</protein>
<organism evidence="7 8">
    <name type="scientific">Photobacterium aphoticum</name>
    <dbReference type="NCBI Taxonomy" id="754436"/>
    <lineage>
        <taxon>Bacteria</taxon>
        <taxon>Pseudomonadati</taxon>
        <taxon>Pseudomonadota</taxon>
        <taxon>Gammaproteobacteria</taxon>
        <taxon>Vibrionales</taxon>
        <taxon>Vibrionaceae</taxon>
        <taxon>Photobacterium</taxon>
    </lineage>
</organism>
<evidence type="ECO:0000256" key="2">
    <source>
        <dbReference type="ARBA" id="ARBA00022692"/>
    </source>
</evidence>
<feature type="transmembrane region" description="Helical" evidence="5">
    <location>
        <begin position="99"/>
        <end position="116"/>
    </location>
</feature>
<keyword evidence="3 5" id="KW-1133">Transmembrane helix</keyword>
<dbReference type="AlphaFoldDB" id="A0A0J1GGN6"/>
<proteinExistence type="predicted"/>
<keyword evidence="2 5" id="KW-0812">Transmembrane</keyword>
<feature type="transmembrane region" description="Helical" evidence="5">
    <location>
        <begin position="325"/>
        <end position="346"/>
    </location>
</feature>
<keyword evidence="4 5" id="KW-0472">Membrane</keyword>
<dbReference type="RefSeq" id="WP_047876257.1">
    <property type="nucleotide sequence ID" value="NZ_LDOV01000041.1"/>
</dbReference>
<name>A0A0J1GGN6_9GAMM</name>
<feature type="domain" description="O-antigen ligase-related" evidence="6">
    <location>
        <begin position="216"/>
        <end position="307"/>
    </location>
</feature>
<comment type="subcellular location">
    <subcellularLocation>
        <location evidence="1">Membrane</location>
        <topology evidence="1">Multi-pass membrane protein</topology>
    </subcellularLocation>
</comment>
<feature type="transmembrane region" description="Helical" evidence="5">
    <location>
        <begin position="184"/>
        <end position="204"/>
    </location>
</feature>
<evidence type="ECO:0000256" key="3">
    <source>
        <dbReference type="ARBA" id="ARBA00022989"/>
    </source>
</evidence>
<evidence type="ECO:0000259" key="6">
    <source>
        <dbReference type="Pfam" id="PF04932"/>
    </source>
</evidence>
<evidence type="ECO:0000313" key="8">
    <source>
        <dbReference type="Proteomes" id="UP000036426"/>
    </source>
</evidence>
<feature type="transmembrane region" description="Helical" evidence="5">
    <location>
        <begin position="128"/>
        <end position="147"/>
    </location>
</feature>